<evidence type="ECO:0000256" key="8">
    <source>
        <dbReference type="SAM" id="Phobius"/>
    </source>
</evidence>
<dbReference type="PANTHER" id="PTHR24060">
    <property type="entry name" value="METABOTROPIC GLUTAMATE RECEPTOR"/>
    <property type="match status" value="1"/>
</dbReference>
<feature type="compositionally biased region" description="Polar residues" evidence="7">
    <location>
        <begin position="1108"/>
        <end position="1119"/>
    </location>
</feature>
<dbReference type="Proteomes" id="UP001634394">
    <property type="component" value="Unassembled WGS sequence"/>
</dbReference>
<evidence type="ECO:0000313" key="11">
    <source>
        <dbReference type="EMBL" id="KAL3852083.1"/>
    </source>
</evidence>
<evidence type="ECO:0000259" key="10">
    <source>
        <dbReference type="Pfam" id="PF01094"/>
    </source>
</evidence>
<dbReference type="Pfam" id="PF01094">
    <property type="entry name" value="ANF_receptor"/>
    <property type="match status" value="2"/>
</dbReference>
<evidence type="ECO:0000256" key="3">
    <source>
        <dbReference type="ARBA" id="ARBA00022989"/>
    </source>
</evidence>
<dbReference type="SUPFAM" id="SSF53822">
    <property type="entry name" value="Periplasmic binding protein-like I"/>
    <property type="match status" value="2"/>
</dbReference>
<accession>A0ABD3UUC1</accession>
<evidence type="ECO:0000256" key="7">
    <source>
        <dbReference type="SAM" id="MobiDB-lite"/>
    </source>
</evidence>
<dbReference type="InterPro" id="IPR050726">
    <property type="entry name" value="mGluR"/>
</dbReference>
<dbReference type="PRINTS" id="PR00248">
    <property type="entry name" value="GPCRMGR"/>
</dbReference>
<keyword evidence="9" id="KW-0732">Signal</keyword>
<feature type="domain" description="Receptor ligand binding region" evidence="10">
    <location>
        <begin position="86"/>
        <end position="266"/>
    </location>
</feature>
<feature type="signal peptide" evidence="9">
    <location>
        <begin position="1"/>
        <end position="23"/>
    </location>
</feature>
<evidence type="ECO:0000256" key="2">
    <source>
        <dbReference type="ARBA" id="ARBA00022692"/>
    </source>
</evidence>
<keyword evidence="2 8" id="KW-0812">Transmembrane</keyword>
<gene>
    <name evidence="11" type="ORF">ACJMK2_015770</name>
</gene>
<dbReference type="Gene3D" id="3.40.50.2300">
    <property type="match status" value="4"/>
</dbReference>
<keyword evidence="6" id="KW-0325">Glycoprotein</keyword>
<feature type="compositionally biased region" description="Polar residues" evidence="7">
    <location>
        <begin position="1127"/>
        <end position="1138"/>
    </location>
</feature>
<feature type="compositionally biased region" description="Low complexity" evidence="7">
    <location>
        <begin position="1097"/>
        <end position="1107"/>
    </location>
</feature>
<evidence type="ECO:0000256" key="6">
    <source>
        <dbReference type="ARBA" id="ARBA00023180"/>
    </source>
</evidence>
<comment type="subcellular location">
    <subcellularLocation>
        <location evidence="1">Membrane</location>
        <topology evidence="1">Multi-pass membrane protein</topology>
    </subcellularLocation>
</comment>
<sequence>MCGYFINLVLMFLILKLPPGSNSAGVPGVDYCRSMRYSRTGDRMIAVYLAMHETEAGRCGKMSASQFAMAIGVDFITSLLNGNGSKNESFIPGVKFGYDLFDNCNNENLTIDMMLDSRQVGGSVKAVECLNDTTVSRSYAGVLVTSSIETTKIILTMLPDNMPVIRPVPSSPDLDSFHNLFKTSSRPDSYAQALVELVKYLNWNYVSLIFTNDIHGRSYRDLIRTKALRQMICIASEFSLNPLEGADELYKMVDIIIGQLSKTMATASNDNLGVIYVGSSSSVRFLLDRVCNKSGLSPLLVSNLQWIFVGDSGFDRAVYDFRNAVFNKRCTELVSKRPLFVTLTDSLLGQIDYVKHFERLVSNTPYTDPLYPLITEYKSLYCKTDVCTSNVTQFKSLANSFFALATVVKRLCISPDWCTNPPVISRQDITVNYSSMNPNQVPDSLRTSIPFTFNTDGYIEFLGTENEIEIHAAQSGSQEYYKVGVFGDGTLRMNIGSITDHLSSTCRSNCPYCTNTTEIKFSYLPGEYLLLGLFTIHSSGETPYSCGLLSQDKNDIITVSAFMEAIKSMNIKYGLKFGGLAIDDCSSPFNISIFLSDFFSKRTLLTDPFTELLIDSDTVVAIIGARSSSVSLIVADQATMLGIPMISYAASVSDLDDRDRYPYFMRTVPSDTVQVDALVQLLHIFGFTHVGALYYDTDYGRKVMKEFTDSAKKVGICVKKPLKISKVDNNDAIKNTLTRLYQQLPTVVVYFGIPDLTIKILNILNEDLGRNDPLVLFTSETSVTNDILNHLKSAGSFIVATNSRTYIDGGRFARYLATFNSTAASENIWLPRFWEDANDCDFRQSFQKTHQGPCASDILSGLNSIKRDAVLAEQRTAHVIQAVFSVGAVFANVTKNICKAISYCLKLRQQPEVFYNELLSVQLTTDQNETFRPFNNDGNGNTGICIYNIQSVRELPFPKIKIGDMDINKAPNIDVKKAKFYNSLGNEIQPISGVKCQQIAECTSICLPTSSSTLKPPAITTESPLSVSEQPNKTLTLISILFGVVIGILIVVLIVLVIVILQRHAICKQQHEERVQSNMSALSNNGYIYDEPHVVNSHVPSSHSRSSTDTLGSAGTIQYTDVRPSRPSVQNRNLSNEHLVSSPSTSSVTPSLVRFYCPDSTQHVTYLSSQDLDVQCDYESEDECEDNDGVENHSCASNYLGNDITCSNRGKDNQENFSNSQHLKKISTPPSNFHHFPLIPQENQTTSLDQTERVDYKKIVTPALKQSDNTQSFSPVPDIIMHGQYEINEAGDSILV</sequence>
<dbReference type="InterPro" id="IPR001828">
    <property type="entry name" value="ANF_lig-bd_rcpt"/>
</dbReference>
<organism evidence="11 12">
    <name type="scientific">Sinanodonta woodiana</name>
    <name type="common">Chinese pond mussel</name>
    <name type="synonym">Anodonta woodiana</name>
    <dbReference type="NCBI Taxonomy" id="1069815"/>
    <lineage>
        <taxon>Eukaryota</taxon>
        <taxon>Metazoa</taxon>
        <taxon>Spiralia</taxon>
        <taxon>Lophotrochozoa</taxon>
        <taxon>Mollusca</taxon>
        <taxon>Bivalvia</taxon>
        <taxon>Autobranchia</taxon>
        <taxon>Heteroconchia</taxon>
        <taxon>Palaeoheterodonta</taxon>
        <taxon>Unionida</taxon>
        <taxon>Unionoidea</taxon>
        <taxon>Unionidae</taxon>
        <taxon>Unioninae</taxon>
        <taxon>Sinanodonta</taxon>
    </lineage>
</organism>
<feature type="transmembrane region" description="Helical" evidence="8">
    <location>
        <begin position="1035"/>
        <end position="1061"/>
    </location>
</feature>
<feature type="domain" description="Receptor ligand binding region" evidence="10">
    <location>
        <begin position="566"/>
        <end position="756"/>
    </location>
</feature>
<dbReference type="EMBL" id="JBJQND010000015">
    <property type="protein sequence ID" value="KAL3852083.1"/>
    <property type="molecule type" value="Genomic_DNA"/>
</dbReference>
<evidence type="ECO:0000256" key="9">
    <source>
        <dbReference type="SAM" id="SignalP"/>
    </source>
</evidence>
<evidence type="ECO:0000256" key="5">
    <source>
        <dbReference type="ARBA" id="ARBA00023170"/>
    </source>
</evidence>
<evidence type="ECO:0000256" key="1">
    <source>
        <dbReference type="ARBA" id="ARBA00004141"/>
    </source>
</evidence>
<comment type="caution">
    <text evidence="11">The sequence shown here is derived from an EMBL/GenBank/DDBJ whole genome shotgun (WGS) entry which is preliminary data.</text>
</comment>
<name>A0ABD3UUC1_SINWO</name>
<reference evidence="11 12" key="1">
    <citation type="submission" date="2024-11" db="EMBL/GenBank/DDBJ databases">
        <title>Chromosome-level genome assembly of the freshwater bivalve Anodonta woodiana.</title>
        <authorList>
            <person name="Chen X."/>
        </authorList>
    </citation>
    <scope>NUCLEOTIDE SEQUENCE [LARGE SCALE GENOMIC DNA]</scope>
    <source>
        <strain evidence="11">MN2024</strain>
        <tissue evidence="11">Gills</tissue>
    </source>
</reference>
<protein>
    <recommendedName>
        <fullName evidence="10">Receptor ligand binding region domain-containing protein</fullName>
    </recommendedName>
</protein>
<keyword evidence="5" id="KW-0675">Receptor</keyword>
<dbReference type="GO" id="GO:0016020">
    <property type="term" value="C:membrane"/>
    <property type="evidence" value="ECO:0007669"/>
    <property type="project" value="UniProtKB-SubCell"/>
</dbReference>
<evidence type="ECO:0000313" key="12">
    <source>
        <dbReference type="Proteomes" id="UP001634394"/>
    </source>
</evidence>
<feature type="region of interest" description="Disordered" evidence="7">
    <location>
        <begin position="1097"/>
        <end position="1147"/>
    </location>
</feature>
<evidence type="ECO:0000256" key="4">
    <source>
        <dbReference type="ARBA" id="ARBA00023136"/>
    </source>
</evidence>
<keyword evidence="3 8" id="KW-1133">Transmembrane helix</keyword>
<keyword evidence="4 8" id="KW-0472">Membrane</keyword>
<feature type="chain" id="PRO_5044764649" description="Receptor ligand binding region domain-containing protein" evidence="9">
    <location>
        <begin position="24"/>
        <end position="1296"/>
    </location>
</feature>
<dbReference type="InterPro" id="IPR028082">
    <property type="entry name" value="Peripla_BP_I"/>
</dbReference>
<proteinExistence type="predicted"/>
<dbReference type="InterPro" id="IPR000337">
    <property type="entry name" value="GPCR_3"/>
</dbReference>
<keyword evidence="12" id="KW-1185">Reference proteome</keyword>